<feature type="domain" description="Phytocyanin" evidence="11">
    <location>
        <begin position="31"/>
        <end position="135"/>
    </location>
</feature>
<evidence type="ECO:0000256" key="7">
    <source>
        <dbReference type="ARBA" id="ARBA00023288"/>
    </source>
</evidence>
<feature type="chain" id="PRO_5043242164" evidence="10">
    <location>
        <begin position="31"/>
        <end position="196"/>
    </location>
</feature>
<feature type="signal peptide" evidence="10">
    <location>
        <begin position="1"/>
        <end position="30"/>
    </location>
</feature>
<organism evidence="13 14">
    <name type="scientific">Musa acuminata subsp. malaccensis</name>
    <name type="common">Wild banana</name>
    <name type="synonym">Musa malaccensis</name>
    <dbReference type="NCBI Taxonomy" id="214687"/>
    <lineage>
        <taxon>Eukaryota</taxon>
        <taxon>Viridiplantae</taxon>
        <taxon>Streptophyta</taxon>
        <taxon>Embryophyta</taxon>
        <taxon>Tracheophyta</taxon>
        <taxon>Spermatophyta</taxon>
        <taxon>Magnoliopsida</taxon>
        <taxon>Liliopsida</taxon>
        <taxon>Zingiberales</taxon>
        <taxon>Musaceae</taxon>
        <taxon>Musa</taxon>
    </lineage>
</organism>
<evidence type="ECO:0000256" key="4">
    <source>
        <dbReference type="ARBA" id="ARBA00023136"/>
    </source>
</evidence>
<dbReference type="AlphaFoldDB" id="A0A804J7A9"/>
<keyword evidence="6" id="KW-0325">Glycoprotein</keyword>
<dbReference type="FunFam" id="2.60.40.420:FF:000010">
    <property type="entry name" value="Early nodulin-like protein 1"/>
    <property type="match status" value="1"/>
</dbReference>
<dbReference type="PANTHER" id="PTHR33021">
    <property type="entry name" value="BLUE COPPER PROTEIN"/>
    <property type="match status" value="1"/>
</dbReference>
<keyword evidence="3 10" id="KW-0732">Signal</keyword>
<dbReference type="GO" id="GO:0005886">
    <property type="term" value="C:plasma membrane"/>
    <property type="evidence" value="ECO:0000318"/>
    <property type="project" value="GO_Central"/>
</dbReference>
<dbReference type="SUPFAM" id="SSF49503">
    <property type="entry name" value="Cupredoxins"/>
    <property type="match status" value="1"/>
</dbReference>
<keyword evidence="5" id="KW-1015">Disulfide bond</keyword>
<dbReference type="InterPro" id="IPR039391">
    <property type="entry name" value="Phytocyanin-like"/>
</dbReference>
<dbReference type="Gene3D" id="2.60.40.420">
    <property type="entry name" value="Cupredoxins - blue copper proteins"/>
    <property type="match status" value="1"/>
</dbReference>
<evidence type="ECO:0000259" key="11">
    <source>
        <dbReference type="PROSITE" id="PS51485"/>
    </source>
</evidence>
<evidence type="ECO:0000313" key="13">
    <source>
        <dbReference type="EnsemblPlants" id="Ma05_p22350.1"/>
    </source>
</evidence>
<dbReference type="Pfam" id="PF02298">
    <property type="entry name" value="Cu_bind_like"/>
    <property type="match status" value="1"/>
</dbReference>
<accession>A0A804J7A9</accession>
<dbReference type="OrthoDB" id="782862at2759"/>
<dbReference type="PANTHER" id="PTHR33021:SF44">
    <property type="entry name" value="EARLY NODULIN-LIKE PROTEIN 8"/>
    <property type="match status" value="1"/>
</dbReference>
<reference evidence="12" key="1">
    <citation type="submission" date="2021-03" db="EMBL/GenBank/DDBJ databases">
        <authorList>
            <consortium name="Genoscope - CEA"/>
            <person name="William W."/>
        </authorList>
    </citation>
    <scope>NUCLEOTIDE SEQUENCE</scope>
    <source>
        <strain evidence="12">Doubled-haploid Pahang</strain>
    </source>
</reference>
<evidence type="ECO:0000256" key="6">
    <source>
        <dbReference type="ARBA" id="ARBA00023180"/>
    </source>
</evidence>
<comment type="subcellular location">
    <subcellularLocation>
        <location evidence="9">Endomembrane system</location>
        <topology evidence="9">Lipid-anchor</topology>
    </subcellularLocation>
    <subcellularLocation>
        <location evidence="1">Membrane</location>
        <topology evidence="1">Lipid-anchor</topology>
        <topology evidence="1">GPI-anchor</topology>
    </subcellularLocation>
</comment>
<dbReference type="GO" id="GO:0098552">
    <property type="term" value="C:side of membrane"/>
    <property type="evidence" value="ECO:0007669"/>
    <property type="project" value="UniProtKB-KW"/>
</dbReference>
<dbReference type="EMBL" id="HG996470">
    <property type="protein sequence ID" value="CAG1839253.1"/>
    <property type="molecule type" value="Genomic_DNA"/>
</dbReference>
<keyword evidence="7" id="KW-0449">Lipoprotein</keyword>
<dbReference type="Gramene" id="Ma05_t22350.1">
    <property type="protein sequence ID" value="Ma05_p22350.1"/>
    <property type="gene ID" value="Ma05_g22350"/>
</dbReference>
<protein>
    <submittedName>
        <fullName evidence="12">(wild Malaysian banana) hypothetical protein</fullName>
    </submittedName>
</protein>
<evidence type="ECO:0000256" key="9">
    <source>
        <dbReference type="ARBA" id="ARBA00037868"/>
    </source>
</evidence>
<dbReference type="FunCoup" id="A0A804J7A9">
    <property type="interactions" value="1206"/>
</dbReference>
<evidence type="ECO:0000256" key="1">
    <source>
        <dbReference type="ARBA" id="ARBA00004589"/>
    </source>
</evidence>
<evidence type="ECO:0000256" key="2">
    <source>
        <dbReference type="ARBA" id="ARBA00022622"/>
    </source>
</evidence>
<sequence>MQQVIFRASFHVVAARLLLLLLLQGDDCWCYQYKVGDLDYWGLPPPSDPFLYSSWSQNHRFRLGDSLLFLYPPSQDSVMQVTERAFNSCSLTDPIRKLDDGNSLFNLTTPGNYYFTSGAPGHCEKNQKLAVAVPSLNNGTFFPPAVDFAVPPAGSQSYLTVFGPAPAQGHSGNPAAAVTAMGSVVSAALLLGVAFP</sequence>
<evidence type="ECO:0000256" key="3">
    <source>
        <dbReference type="ARBA" id="ARBA00022729"/>
    </source>
</evidence>
<gene>
    <name evidence="12" type="ORF">GSMUA_274300.1</name>
</gene>
<evidence type="ECO:0000313" key="12">
    <source>
        <dbReference type="EMBL" id="CAG1839253.1"/>
    </source>
</evidence>
<comment type="similarity">
    <text evidence="8">Belongs to the early nodulin-like (ENODL) family.</text>
</comment>
<evidence type="ECO:0000313" key="14">
    <source>
        <dbReference type="Proteomes" id="UP000012960"/>
    </source>
</evidence>
<dbReference type="InterPro" id="IPR041846">
    <property type="entry name" value="ENL_dom"/>
</dbReference>
<dbReference type="CDD" id="cd11019">
    <property type="entry name" value="OsENODL1_like"/>
    <property type="match status" value="1"/>
</dbReference>
<dbReference type="GO" id="GO:0009055">
    <property type="term" value="F:electron transfer activity"/>
    <property type="evidence" value="ECO:0007669"/>
    <property type="project" value="InterPro"/>
</dbReference>
<dbReference type="InterPro" id="IPR008972">
    <property type="entry name" value="Cupredoxin"/>
</dbReference>
<keyword evidence="2" id="KW-0336">GPI-anchor</keyword>
<dbReference type="PROSITE" id="PS51485">
    <property type="entry name" value="PHYTOCYANIN"/>
    <property type="match status" value="1"/>
</dbReference>
<proteinExistence type="inferred from homology"/>
<keyword evidence="14" id="KW-1185">Reference proteome</keyword>
<reference evidence="13" key="2">
    <citation type="submission" date="2021-05" db="UniProtKB">
        <authorList>
            <consortium name="EnsemblPlants"/>
        </authorList>
    </citation>
    <scope>IDENTIFICATION</scope>
    <source>
        <strain evidence="13">subsp. malaccensis</strain>
    </source>
</reference>
<evidence type="ECO:0000256" key="10">
    <source>
        <dbReference type="SAM" id="SignalP"/>
    </source>
</evidence>
<dbReference type="EnsemblPlants" id="Ma05_t22350.1">
    <property type="protein sequence ID" value="Ma05_p22350.1"/>
    <property type="gene ID" value="Ma05_g22350"/>
</dbReference>
<dbReference type="InterPro" id="IPR003245">
    <property type="entry name" value="Phytocyanin_dom"/>
</dbReference>
<name>A0A804J7A9_MUSAM</name>
<dbReference type="Proteomes" id="UP000012960">
    <property type="component" value="Unplaced"/>
</dbReference>
<evidence type="ECO:0000256" key="8">
    <source>
        <dbReference type="ARBA" id="ARBA00035011"/>
    </source>
</evidence>
<evidence type="ECO:0000256" key="5">
    <source>
        <dbReference type="ARBA" id="ARBA00023157"/>
    </source>
</evidence>
<dbReference type="GO" id="GO:0012505">
    <property type="term" value="C:endomembrane system"/>
    <property type="evidence" value="ECO:0007669"/>
    <property type="project" value="UniProtKB-SubCell"/>
</dbReference>
<keyword evidence="4" id="KW-0472">Membrane</keyword>